<dbReference type="AlphaFoldDB" id="A0A6V7EPS6"/>
<proteinExistence type="predicted"/>
<dbReference type="EMBL" id="LR828257">
    <property type="protein sequence ID" value="CAD0353229.1"/>
    <property type="molecule type" value="Genomic_DNA"/>
</dbReference>
<name>A0A6V7EPS6_9XANT</name>
<sequence>MNQQSYENARLAGHRARQASKKRDDSPKYAMGEEGALLREAWREGWDEADAERRKAA</sequence>
<evidence type="ECO:0000313" key="2">
    <source>
        <dbReference type="EMBL" id="CAD0353229.1"/>
    </source>
</evidence>
<dbReference type="Proteomes" id="UP000515406">
    <property type="component" value="Chromosome"/>
</dbReference>
<dbReference type="RefSeq" id="WP_167693708.1">
    <property type="nucleotide sequence ID" value="NZ_JAJTZO010000041.1"/>
</dbReference>
<evidence type="ECO:0000256" key="1">
    <source>
        <dbReference type="SAM" id="MobiDB-lite"/>
    </source>
</evidence>
<dbReference type="EMBL" id="LR828257">
    <property type="protein sequence ID" value="CAD0353236.1"/>
    <property type="molecule type" value="Genomic_DNA"/>
</dbReference>
<evidence type="ECO:0000313" key="3">
    <source>
        <dbReference type="Proteomes" id="UP000515406"/>
    </source>
</evidence>
<evidence type="ECO:0008006" key="4">
    <source>
        <dbReference type="Google" id="ProtNLM"/>
    </source>
</evidence>
<keyword evidence="3" id="KW-1185">Reference proteome</keyword>
<accession>A0A6V7EPS6</accession>
<protein>
    <recommendedName>
        <fullName evidence="4">Ribosome modulation factor</fullName>
    </recommendedName>
</protein>
<feature type="region of interest" description="Disordered" evidence="1">
    <location>
        <begin position="1"/>
        <end position="34"/>
    </location>
</feature>
<organism evidence="2 3">
    <name type="scientific">Xanthomonas hortorum pv. vitians</name>
    <dbReference type="NCBI Taxonomy" id="83224"/>
    <lineage>
        <taxon>Bacteria</taxon>
        <taxon>Pseudomonadati</taxon>
        <taxon>Pseudomonadota</taxon>
        <taxon>Gammaproteobacteria</taxon>
        <taxon>Lysobacterales</taxon>
        <taxon>Lysobacteraceae</taxon>
        <taxon>Xanthomonas</taxon>
    </lineage>
</organism>
<reference evidence="2 3" key="1">
    <citation type="submission" date="2020-07" db="EMBL/GenBank/DDBJ databases">
        <authorList>
            <person name="Pothier F. J."/>
        </authorList>
    </citation>
    <scope>NUCLEOTIDE SEQUENCE [LARGE SCALE GENOMIC DNA]</scope>
    <source>
        <strain evidence="2 3">CFBP 498</strain>
    </source>
</reference>
<gene>
    <name evidence="2" type="ORF">CFBP498_38160</name>
</gene>